<name>A0ABZ1JH44_9ACTN</name>
<feature type="region of interest" description="Disordered" evidence="1">
    <location>
        <begin position="266"/>
        <end position="298"/>
    </location>
</feature>
<evidence type="ECO:0000313" key="3">
    <source>
        <dbReference type="Proteomes" id="UP001432166"/>
    </source>
</evidence>
<reference evidence="2" key="1">
    <citation type="submission" date="2022-10" db="EMBL/GenBank/DDBJ databases">
        <title>The complete genomes of actinobacterial strains from the NBC collection.</title>
        <authorList>
            <person name="Joergensen T.S."/>
            <person name="Alvarez Arevalo M."/>
            <person name="Sterndorff E.B."/>
            <person name="Faurdal D."/>
            <person name="Vuksanovic O."/>
            <person name="Mourched A.-S."/>
            <person name="Charusanti P."/>
            <person name="Shaw S."/>
            <person name="Blin K."/>
            <person name="Weber T."/>
        </authorList>
    </citation>
    <scope>NUCLEOTIDE SEQUENCE</scope>
    <source>
        <strain evidence="2">NBC_00189</strain>
    </source>
</reference>
<dbReference type="Proteomes" id="UP001432166">
    <property type="component" value="Chromosome"/>
</dbReference>
<dbReference type="EMBL" id="CP108133">
    <property type="protein sequence ID" value="WTP49646.1"/>
    <property type="molecule type" value="Genomic_DNA"/>
</dbReference>
<feature type="compositionally biased region" description="Acidic residues" evidence="1">
    <location>
        <begin position="277"/>
        <end position="293"/>
    </location>
</feature>
<dbReference type="InterPro" id="IPR021145">
    <property type="entry name" value="Portal_protein_SPP1_Gp6-like"/>
</dbReference>
<gene>
    <name evidence="2" type="ORF">OG288_15855</name>
</gene>
<dbReference type="Pfam" id="PF05133">
    <property type="entry name" value="SPP1_portal"/>
    <property type="match status" value="1"/>
</dbReference>
<sequence>MPGTPDLIQAYWSLHDARPEYERADAYYRNKVEEFYASRAVQRLLTKHGANALDGFNFARVPVDAVANKLYLNNLTSGISGADDVIEDIWDENEMGLEAPILHRNVCKFGDSYVMVWPTEEGDEEPTGVDLINEDPLTVRVFYSAVNPRRKTYAVKSWCEGEGSTRITLAFLYYADRVERWFHKGAPVKAKAGQDKWQPYSADGQESVLPNPLGFVPFFHFRTDRPYGEPEHAPAYGPQAAINKIVAGHVASIDFQSFPQRYTLAEPGSFGANAQGGDDDPFSPEDEYSEPESEYSSSQLEADPGSVWEFFNTKSVGQFDAASADVFLKPFDRYIKAISQLTETPFHYFDSTGSAVSGESRARTNELFYDKVQARQDSLGFTWGQLWVDVLEYLGIPVERVDAVWRPVEPAESLTDPEMLRIKRDLGVPDDQLLIEMGYASGKVEKWAEERAMKQAQETAASD</sequence>
<dbReference type="RefSeq" id="WP_328937682.1">
    <property type="nucleotide sequence ID" value="NZ_CP108133.1"/>
</dbReference>
<evidence type="ECO:0000256" key="1">
    <source>
        <dbReference type="SAM" id="MobiDB-lite"/>
    </source>
</evidence>
<accession>A0ABZ1JH44</accession>
<protein>
    <submittedName>
        <fullName evidence="2">Phage portal protein</fullName>
    </submittedName>
</protein>
<organism evidence="2 3">
    <name type="scientific">Streptomyces tauricus</name>
    <dbReference type="NCBI Taxonomy" id="68274"/>
    <lineage>
        <taxon>Bacteria</taxon>
        <taxon>Bacillati</taxon>
        <taxon>Actinomycetota</taxon>
        <taxon>Actinomycetes</taxon>
        <taxon>Kitasatosporales</taxon>
        <taxon>Streptomycetaceae</taxon>
        <taxon>Streptomyces</taxon>
        <taxon>Streptomyces aurantiacus group</taxon>
    </lineage>
</organism>
<keyword evidence="3" id="KW-1185">Reference proteome</keyword>
<proteinExistence type="predicted"/>
<evidence type="ECO:0000313" key="2">
    <source>
        <dbReference type="EMBL" id="WTP49646.1"/>
    </source>
</evidence>